<dbReference type="GO" id="GO:0051301">
    <property type="term" value="P:cell division"/>
    <property type="evidence" value="ECO:0007669"/>
    <property type="project" value="UniProtKB-KW"/>
</dbReference>
<comment type="caution">
    <text evidence="6">The sequence shown here is derived from an EMBL/GenBank/DDBJ whole genome shotgun (WGS) entry which is preliminary data.</text>
</comment>
<feature type="domain" description="Anaphase-promoting complex subunit 1 middle" evidence="5">
    <location>
        <begin position="464"/>
        <end position="720"/>
    </location>
</feature>
<name>A0A8J5KS56_ZINOF</name>
<evidence type="ECO:0000256" key="1">
    <source>
        <dbReference type="ARBA" id="ARBA00022618"/>
    </source>
</evidence>
<evidence type="ECO:0000313" key="6">
    <source>
        <dbReference type="EMBL" id="KAG6498023.1"/>
    </source>
</evidence>
<dbReference type="GO" id="GO:0005680">
    <property type="term" value="C:anaphase-promoting complex"/>
    <property type="evidence" value="ECO:0007669"/>
    <property type="project" value="InterPro"/>
</dbReference>
<keyword evidence="2" id="KW-0498">Mitosis</keyword>
<dbReference type="Pfam" id="PF20518">
    <property type="entry name" value="Apc1_MidN"/>
    <property type="match status" value="1"/>
</dbReference>
<evidence type="ECO:0000256" key="2">
    <source>
        <dbReference type="ARBA" id="ARBA00022776"/>
    </source>
</evidence>
<dbReference type="AlphaFoldDB" id="A0A8J5KS56"/>
<feature type="domain" description="Anaphase-promoting complex subunit 1 N-terminal" evidence="4">
    <location>
        <begin position="105"/>
        <end position="241"/>
    </location>
</feature>
<keyword evidence="1" id="KW-0132">Cell division</keyword>
<proteinExistence type="predicted"/>
<protein>
    <recommendedName>
        <fullName evidence="8">Anaphase-promoting complex subunit 1</fullName>
    </recommendedName>
</protein>
<dbReference type="InterPro" id="IPR049255">
    <property type="entry name" value="Apc1_N"/>
</dbReference>
<dbReference type="Pfam" id="PF12859">
    <property type="entry name" value="ANAPC1"/>
    <property type="match status" value="2"/>
</dbReference>
<dbReference type="GO" id="GO:0007091">
    <property type="term" value="P:metaphase/anaphase transition of mitotic cell cycle"/>
    <property type="evidence" value="ECO:0007669"/>
    <property type="project" value="TreeGrafter"/>
</dbReference>
<sequence>MSIGVRELSVLGEFKPFGLSVEDLDGKPLDDASSEHQYFLFHPEVAREGHGTASNLDFSSPCTPSEGDHEIFIRGNHWHLTHNDMLKSGKPLNLASRTSENSCEVVCIPIPSPIASIFPLPFGLLLQKSVDGNHRMSSLGSVLGATDISRFGKDFVRNYQISGQPFELVRENEVTVSSHLILKHPLEEPQATYIEERGKFVSMKDLEERTIWSSDVVPLMASYHRSKMQHSVWLVEIINRSEAEVAGIDVVAAELSTKQFSFRRIWQGKRAQYAANKVFLATDMDGVPVLCFLHADQKILLAIRLQIDEGYDDAPIDIKPQTSWIIPALSAASVNVTRPRFFLPNGSGRGILPMKHIARTTDMLYDLKITGLKDAVEGRINVIVNNGQIFRCSLRTNPTSSLATDCITAMAEGLHFTFYSHFASLLWGDHSHSEWEAFTGTIMRICSRFRAGTPKQYPSLAPHTAWDFLLDSNFHKCYLKQSFGHGISLKNFPSCNGVDHNDSQKLDKENERFYSQLLAGTLEFLHALYESLKLDNLRKQDVRQLVSLLNAMAASLGESNYVDHYVRDFPFLLAEGFPFQSCASPRTPPSIFQWIENCMQKGCYTSNMNNLPSLLFREKIFIVSWARKIVSFYSLLLGAEREGRKLSTGVHCEIASGSAKTREELTVLAMAGERFGRQQLDLLPLGVSLPLRHALDNCRESPPTDWPASAYVLVGREDLALASLRSLSKETESQSTTNLVSISVPYMLHLQPVSLPSSLAEINGLDSMKLEDLDSAHKSFEDGMEHIFNSSTQMRFGHDLRLNEVCPFNLILI</sequence>
<evidence type="ECO:0000256" key="3">
    <source>
        <dbReference type="ARBA" id="ARBA00023306"/>
    </source>
</evidence>
<gene>
    <name evidence="6" type="ORF">ZIOFF_045929</name>
</gene>
<keyword evidence="7" id="KW-1185">Reference proteome</keyword>
<dbReference type="GO" id="GO:0060090">
    <property type="term" value="F:molecular adaptor activity"/>
    <property type="evidence" value="ECO:0007669"/>
    <property type="project" value="TreeGrafter"/>
</dbReference>
<dbReference type="GO" id="GO:0070979">
    <property type="term" value="P:protein K11-linked ubiquitination"/>
    <property type="evidence" value="ECO:0007669"/>
    <property type="project" value="TreeGrafter"/>
</dbReference>
<dbReference type="PANTHER" id="PTHR12827">
    <property type="entry name" value="MEIOTIC CHECKPOINT REGULATOR TSG24 FAMILY MEMBER"/>
    <property type="match status" value="1"/>
</dbReference>
<accession>A0A8J5KS56</accession>
<evidence type="ECO:0000259" key="5">
    <source>
        <dbReference type="Pfam" id="PF20518"/>
    </source>
</evidence>
<evidence type="ECO:0008006" key="8">
    <source>
        <dbReference type="Google" id="ProtNLM"/>
    </source>
</evidence>
<organism evidence="6 7">
    <name type="scientific">Zingiber officinale</name>
    <name type="common">Ginger</name>
    <name type="synonym">Amomum zingiber</name>
    <dbReference type="NCBI Taxonomy" id="94328"/>
    <lineage>
        <taxon>Eukaryota</taxon>
        <taxon>Viridiplantae</taxon>
        <taxon>Streptophyta</taxon>
        <taxon>Embryophyta</taxon>
        <taxon>Tracheophyta</taxon>
        <taxon>Spermatophyta</taxon>
        <taxon>Magnoliopsida</taxon>
        <taxon>Liliopsida</taxon>
        <taxon>Zingiberales</taxon>
        <taxon>Zingiberaceae</taxon>
        <taxon>Zingiber</taxon>
    </lineage>
</organism>
<keyword evidence="3" id="KW-0131">Cell cycle</keyword>
<evidence type="ECO:0000313" key="7">
    <source>
        <dbReference type="Proteomes" id="UP000734854"/>
    </source>
</evidence>
<dbReference type="PANTHER" id="PTHR12827:SF3">
    <property type="entry name" value="ANAPHASE-PROMOTING COMPLEX SUBUNIT 1"/>
    <property type="match status" value="1"/>
</dbReference>
<dbReference type="InterPro" id="IPR046794">
    <property type="entry name" value="Apc1_MidN"/>
</dbReference>
<dbReference type="Proteomes" id="UP000734854">
    <property type="component" value="Unassembled WGS sequence"/>
</dbReference>
<dbReference type="GO" id="GO:0031145">
    <property type="term" value="P:anaphase-promoting complex-dependent catabolic process"/>
    <property type="evidence" value="ECO:0007669"/>
    <property type="project" value="TreeGrafter"/>
</dbReference>
<evidence type="ECO:0000259" key="4">
    <source>
        <dbReference type="Pfam" id="PF12859"/>
    </source>
</evidence>
<feature type="domain" description="Anaphase-promoting complex subunit 1 N-terminal" evidence="4">
    <location>
        <begin position="373"/>
        <end position="439"/>
    </location>
</feature>
<dbReference type="EMBL" id="JACMSC010000012">
    <property type="protein sequence ID" value="KAG6498023.1"/>
    <property type="molecule type" value="Genomic_DNA"/>
</dbReference>
<reference evidence="6 7" key="1">
    <citation type="submission" date="2020-08" db="EMBL/GenBank/DDBJ databases">
        <title>Plant Genome Project.</title>
        <authorList>
            <person name="Zhang R.-G."/>
        </authorList>
    </citation>
    <scope>NUCLEOTIDE SEQUENCE [LARGE SCALE GENOMIC DNA]</scope>
    <source>
        <tissue evidence="6">Rhizome</tissue>
    </source>
</reference>
<dbReference type="InterPro" id="IPR024990">
    <property type="entry name" value="Apc1"/>
</dbReference>